<sequence length="1203" mass="131539">MVKQRILTAGKNPPSSTATRLPPPHVNVRSRLNDLLHLPSSAPTTMNSSNVSPIPSHNTESEHYLQQLESTILYAASTGSPDSSHRLDIERCQSSDGLAGACLDLLRRRGWGVTDYAAQQFAKGGISCAQFDAVAFYALTTLQRSPLLACLPPTNGSSDNTNATQQNINLPLLRNQLRLLLLTTISHCASLQTMPTFVSTKVGVLLALLVLEDYPMNWASPWTDILGALSVHTGRMGNLSEVNTTDGSSNISVCENVASQDMYLRFLDCISDEIVYPAADNENNKDSSSSSSLSSNSQYISTRRDQVKDVLRGFTIDSPNNQQGVQEPSIPLENTDAAQIIGWLLDAITTNATTNYNNGATGGEFEQEKRKVAVRAAATLKRYLSWVDLRLAAHPNLVQCLLQGLGGASAGNPSSNATTDDLDDAIIDEDDIDATPGTLLAVECALCLREIITRGMDESKKVALLHELNIFGTVCRLAGFGNSATNGTQGKLDLTNPDATQIDAVIAAAELINTAGLEFIPCWELEYQTASTNVPSSHPVNVIMNQCLELTLGCLAYDDIDVSGGVVDLVTRMLVSLEKNEPFWNNTLQNNGEIPSDRLLQRVLSILQERMKYPSSFDFDYEDEDEAEEEVYRTHLRKLYQRIVRFKPQMVLHFMAASLSSLPQPLSMVSTSDMEVALRLVHHYGEGRRPAPGAKTALRDAQFREMVTALHRSDVSSHPHREVLLLYYDLSVRYASLLKDSPPELLSGLLGALSGDRGLQHPHARVRSRCCYLLLRLVKSVGAKAMRPYVEVVVDGIQRLLFPSTNILQLPANEALYLFEITGTLLGTTGLDNEVQQRCATAVLTPHVQSIEKTLQSPDLARDVEQYGEQLSMSISAIAQLSKGWQNHPPPEVQAVLVAAVDVCRSVLVALPSSPLVRNRTAVLLQRMILCLGERVLPTMPAFLDALLSHCSTEEDVLDVSQLLNQLCIKFKENAAPAIDVALLPFLQKVLTMQLSETSVVPTASCVAPPPHLVTEQLSIRKQAFATLQHIATHNASAVFFSERNVGSFGDILSLMNDGATTVPDPVMKKTCVVYMSELVQQWGGTNSEPCPVPQNVKDGFFDFICEVFVPGMLRCILDSSFNAKDALHYRVLSEFSNVLWFLKQSSAEFQSRVMEAFVLGGSGTGVIPRGSPNIASGLQNASSGKEMESYLKAWKDEVVSQR</sequence>
<feature type="domain" description="Exportin-T C-terminal" evidence="13">
    <location>
        <begin position="557"/>
        <end position="1156"/>
    </location>
</feature>
<dbReference type="InterPro" id="IPR011989">
    <property type="entry name" value="ARM-like"/>
</dbReference>
<evidence type="ECO:0000256" key="10">
    <source>
        <dbReference type="RuleBase" id="RU366037"/>
    </source>
</evidence>
<evidence type="ECO:0000256" key="3">
    <source>
        <dbReference type="ARBA" id="ARBA00022448"/>
    </source>
</evidence>
<dbReference type="InterPro" id="IPR040017">
    <property type="entry name" value="XPOT"/>
</dbReference>
<accession>B8C3C8</accession>
<evidence type="ECO:0000256" key="5">
    <source>
        <dbReference type="ARBA" id="ARBA00022555"/>
    </source>
</evidence>
<dbReference type="STRING" id="35128.B8C3C8"/>
<evidence type="ECO:0000259" key="12">
    <source>
        <dbReference type="Pfam" id="PF08389"/>
    </source>
</evidence>
<keyword evidence="4 10" id="KW-0963">Cytoplasm</keyword>
<dbReference type="RefSeq" id="XP_002290346.1">
    <property type="nucleotide sequence ID" value="XM_002290310.1"/>
</dbReference>
<gene>
    <name evidence="14" type="ORF">THAPSDRAFT_22826</name>
</gene>
<dbReference type="GeneID" id="7445183"/>
<evidence type="ECO:0000256" key="8">
    <source>
        <dbReference type="ARBA" id="ARBA00029784"/>
    </source>
</evidence>
<feature type="region of interest" description="Disordered" evidence="11">
    <location>
        <begin position="1"/>
        <end position="25"/>
    </location>
</feature>
<dbReference type="PaxDb" id="35128-Thaps22826"/>
<comment type="similarity">
    <text evidence="10">Belongs to the exportin family.</text>
</comment>
<evidence type="ECO:0000256" key="6">
    <source>
        <dbReference type="ARBA" id="ARBA00022884"/>
    </source>
</evidence>
<dbReference type="GO" id="GO:0005643">
    <property type="term" value="C:nuclear pore"/>
    <property type="evidence" value="ECO:0000318"/>
    <property type="project" value="GO_Central"/>
</dbReference>
<feature type="region of interest" description="Disordered" evidence="11">
    <location>
        <begin position="280"/>
        <end position="300"/>
    </location>
</feature>
<keyword evidence="5 10" id="KW-0820">tRNA-binding</keyword>
<keyword evidence="15" id="KW-1185">Reference proteome</keyword>
<reference evidence="14 15" key="2">
    <citation type="journal article" date="2008" name="Nature">
        <title>The Phaeodactylum genome reveals the evolutionary history of diatom genomes.</title>
        <authorList>
            <person name="Bowler C."/>
            <person name="Allen A.E."/>
            <person name="Badger J.H."/>
            <person name="Grimwood J."/>
            <person name="Jabbari K."/>
            <person name="Kuo A."/>
            <person name="Maheswari U."/>
            <person name="Martens C."/>
            <person name="Maumus F."/>
            <person name="Otillar R.P."/>
            <person name="Rayko E."/>
            <person name="Salamov A."/>
            <person name="Vandepoele K."/>
            <person name="Beszteri B."/>
            <person name="Gruber A."/>
            <person name="Heijde M."/>
            <person name="Katinka M."/>
            <person name="Mock T."/>
            <person name="Valentin K."/>
            <person name="Verret F."/>
            <person name="Berges J.A."/>
            <person name="Brownlee C."/>
            <person name="Cadoret J.P."/>
            <person name="Chiovitti A."/>
            <person name="Choi C.J."/>
            <person name="Coesel S."/>
            <person name="De Martino A."/>
            <person name="Detter J.C."/>
            <person name="Durkin C."/>
            <person name="Falciatore A."/>
            <person name="Fournet J."/>
            <person name="Haruta M."/>
            <person name="Huysman M.J."/>
            <person name="Jenkins B.D."/>
            <person name="Jiroutova K."/>
            <person name="Jorgensen R.E."/>
            <person name="Joubert Y."/>
            <person name="Kaplan A."/>
            <person name="Kroger N."/>
            <person name="Kroth P.G."/>
            <person name="La Roche J."/>
            <person name="Lindquist E."/>
            <person name="Lommer M."/>
            <person name="Martin-Jezequel V."/>
            <person name="Lopez P.J."/>
            <person name="Lucas S."/>
            <person name="Mangogna M."/>
            <person name="McGinnis K."/>
            <person name="Medlin L.K."/>
            <person name="Montsant A."/>
            <person name="Oudot-Le Secq M.P."/>
            <person name="Napoli C."/>
            <person name="Obornik M."/>
            <person name="Parker M.S."/>
            <person name="Petit J.L."/>
            <person name="Porcel B.M."/>
            <person name="Poulsen N."/>
            <person name="Robison M."/>
            <person name="Rychlewski L."/>
            <person name="Rynearson T.A."/>
            <person name="Schmutz J."/>
            <person name="Shapiro H."/>
            <person name="Siaut M."/>
            <person name="Stanley M."/>
            <person name="Sussman M.R."/>
            <person name="Taylor A.R."/>
            <person name="Vardi A."/>
            <person name="von Dassow P."/>
            <person name="Vyverman W."/>
            <person name="Willis A."/>
            <person name="Wyrwicz L.S."/>
            <person name="Rokhsar D.S."/>
            <person name="Weissenbach J."/>
            <person name="Armbrust E.V."/>
            <person name="Green B.R."/>
            <person name="Van de Peer Y."/>
            <person name="Grigoriev I.V."/>
        </authorList>
    </citation>
    <scope>NUCLEOTIDE SEQUENCE [LARGE SCALE GENOMIC DNA]</scope>
    <source>
        <strain evidence="14 15">CCMP1335</strain>
    </source>
</reference>
<dbReference type="PANTHER" id="PTHR15952">
    <property type="entry name" value="EXPORTIN-T/LOS1"/>
    <property type="match status" value="1"/>
</dbReference>
<feature type="compositionally biased region" description="Low complexity" evidence="11">
    <location>
        <begin position="287"/>
        <end position="297"/>
    </location>
</feature>
<dbReference type="HOGENOM" id="CLU_270590_0_0_1"/>
<dbReference type="PANTHER" id="PTHR15952:SF11">
    <property type="entry name" value="EXPORTIN-T"/>
    <property type="match status" value="1"/>
</dbReference>
<dbReference type="SUPFAM" id="SSF48371">
    <property type="entry name" value="ARM repeat"/>
    <property type="match status" value="1"/>
</dbReference>
<keyword evidence="6 10" id="KW-0694">RNA-binding</keyword>
<dbReference type="KEGG" id="tps:THAPSDRAFT_22826"/>
<dbReference type="GO" id="GO:0016363">
    <property type="term" value="C:nuclear matrix"/>
    <property type="evidence" value="ECO:0000318"/>
    <property type="project" value="GO_Central"/>
</dbReference>
<name>B8C3C8_THAPS</name>
<evidence type="ECO:0000313" key="14">
    <source>
        <dbReference type="EMBL" id="EED92098.1"/>
    </source>
</evidence>
<comment type="subcellular location">
    <subcellularLocation>
        <location evidence="1 10">Cytoplasm</location>
    </subcellularLocation>
    <subcellularLocation>
        <location evidence="10">Nucleus</location>
    </subcellularLocation>
    <text evidence="10">Shuttles between the nucleus and the cytoplasm.</text>
</comment>
<dbReference type="GO" id="GO:0005737">
    <property type="term" value="C:cytoplasm"/>
    <property type="evidence" value="ECO:0000318"/>
    <property type="project" value="GO_Central"/>
</dbReference>
<dbReference type="GO" id="GO:0000049">
    <property type="term" value="F:tRNA binding"/>
    <property type="evidence" value="ECO:0000318"/>
    <property type="project" value="GO_Central"/>
</dbReference>
<evidence type="ECO:0000256" key="2">
    <source>
        <dbReference type="ARBA" id="ARBA00018928"/>
    </source>
</evidence>
<evidence type="ECO:0000259" key="13">
    <source>
        <dbReference type="Pfam" id="PF19282"/>
    </source>
</evidence>
<dbReference type="Proteomes" id="UP000001449">
    <property type="component" value="Chromosome 5"/>
</dbReference>
<dbReference type="Pfam" id="PF08389">
    <property type="entry name" value="Xpo1"/>
    <property type="match status" value="1"/>
</dbReference>
<evidence type="ECO:0000256" key="9">
    <source>
        <dbReference type="ARBA" id="ARBA00032199"/>
    </source>
</evidence>
<evidence type="ECO:0000256" key="7">
    <source>
        <dbReference type="ARBA" id="ARBA00023242"/>
    </source>
</evidence>
<dbReference type="InParanoid" id="B8C3C8"/>
<proteinExistence type="inferred from homology"/>
<evidence type="ECO:0000256" key="1">
    <source>
        <dbReference type="ARBA" id="ARBA00004496"/>
    </source>
</evidence>
<dbReference type="InterPro" id="IPR045546">
    <property type="entry name" value="Exportin-T_C"/>
</dbReference>
<evidence type="ECO:0000256" key="4">
    <source>
        <dbReference type="ARBA" id="ARBA00022490"/>
    </source>
</evidence>
<organism evidence="14 15">
    <name type="scientific">Thalassiosira pseudonana</name>
    <name type="common">Marine diatom</name>
    <name type="synonym">Cyclotella nana</name>
    <dbReference type="NCBI Taxonomy" id="35128"/>
    <lineage>
        <taxon>Eukaryota</taxon>
        <taxon>Sar</taxon>
        <taxon>Stramenopiles</taxon>
        <taxon>Ochrophyta</taxon>
        <taxon>Bacillariophyta</taxon>
        <taxon>Coscinodiscophyceae</taxon>
        <taxon>Thalassiosirophycidae</taxon>
        <taxon>Thalassiosirales</taxon>
        <taxon>Thalassiosiraceae</taxon>
        <taxon>Thalassiosira</taxon>
    </lineage>
</organism>
<dbReference type="InterPro" id="IPR016024">
    <property type="entry name" value="ARM-type_fold"/>
</dbReference>
<evidence type="ECO:0000256" key="11">
    <source>
        <dbReference type="SAM" id="MobiDB-lite"/>
    </source>
</evidence>
<dbReference type="InterPro" id="IPR013598">
    <property type="entry name" value="Exportin-1/Importin-b-like"/>
</dbReference>
<comment type="function">
    <text evidence="10">tRNA nucleus export receptor which facilitates tRNA translocation across the nuclear pore complex.</text>
</comment>
<dbReference type="GO" id="GO:0071528">
    <property type="term" value="P:tRNA re-export from nucleus"/>
    <property type="evidence" value="ECO:0000318"/>
    <property type="project" value="GO_Central"/>
</dbReference>
<feature type="domain" description="Exportin-1/Importin-beta-like" evidence="12">
    <location>
        <begin position="195"/>
        <end position="300"/>
    </location>
</feature>
<protein>
    <recommendedName>
        <fullName evidence="2 10">Exportin-T</fullName>
    </recommendedName>
    <alternativeName>
        <fullName evidence="8 10">Exportin(tRNA)</fullName>
    </alternativeName>
    <alternativeName>
        <fullName evidence="9 10">tRNA exportin</fullName>
    </alternativeName>
</protein>
<dbReference type="AlphaFoldDB" id="B8C3C8"/>
<dbReference type="EMBL" id="CM000642">
    <property type="protein sequence ID" value="EED92098.1"/>
    <property type="molecule type" value="Genomic_DNA"/>
</dbReference>
<keyword evidence="3 10" id="KW-0813">Transport</keyword>
<reference evidence="14 15" key="1">
    <citation type="journal article" date="2004" name="Science">
        <title>The genome of the diatom Thalassiosira pseudonana: ecology, evolution, and metabolism.</title>
        <authorList>
            <person name="Armbrust E.V."/>
            <person name="Berges J.A."/>
            <person name="Bowler C."/>
            <person name="Green B.R."/>
            <person name="Martinez D."/>
            <person name="Putnam N.H."/>
            <person name="Zhou S."/>
            <person name="Allen A.E."/>
            <person name="Apt K.E."/>
            <person name="Bechner M."/>
            <person name="Brzezinski M.A."/>
            <person name="Chaal B.K."/>
            <person name="Chiovitti A."/>
            <person name="Davis A.K."/>
            <person name="Demarest M.S."/>
            <person name="Detter J.C."/>
            <person name="Glavina T."/>
            <person name="Goodstein D."/>
            <person name="Hadi M.Z."/>
            <person name="Hellsten U."/>
            <person name="Hildebrand M."/>
            <person name="Jenkins B.D."/>
            <person name="Jurka J."/>
            <person name="Kapitonov V.V."/>
            <person name="Kroger N."/>
            <person name="Lau W.W."/>
            <person name="Lane T.W."/>
            <person name="Larimer F.W."/>
            <person name="Lippmeier J.C."/>
            <person name="Lucas S."/>
            <person name="Medina M."/>
            <person name="Montsant A."/>
            <person name="Obornik M."/>
            <person name="Parker M.S."/>
            <person name="Palenik B."/>
            <person name="Pazour G.J."/>
            <person name="Richardson P.M."/>
            <person name="Rynearson T.A."/>
            <person name="Saito M.A."/>
            <person name="Schwartz D.C."/>
            <person name="Thamatrakoln K."/>
            <person name="Valentin K."/>
            <person name="Vardi A."/>
            <person name="Wilkerson F.P."/>
            <person name="Rokhsar D.S."/>
        </authorList>
    </citation>
    <scope>NUCLEOTIDE SEQUENCE [LARGE SCALE GENOMIC DNA]</scope>
    <source>
        <strain evidence="14 15">CCMP1335</strain>
    </source>
</reference>
<dbReference type="eggNOG" id="KOG2021">
    <property type="taxonomic scope" value="Eukaryota"/>
</dbReference>
<evidence type="ECO:0000313" key="15">
    <source>
        <dbReference type="Proteomes" id="UP000001449"/>
    </source>
</evidence>
<keyword evidence="7 10" id="KW-0539">Nucleus</keyword>
<dbReference type="Pfam" id="PF19282">
    <property type="entry name" value="Exportin-T"/>
    <property type="match status" value="1"/>
</dbReference>
<dbReference type="Gene3D" id="1.25.10.10">
    <property type="entry name" value="Leucine-rich Repeat Variant"/>
    <property type="match status" value="1"/>
</dbReference>
<dbReference type="GO" id="GO:0031267">
    <property type="term" value="F:small GTPase binding"/>
    <property type="evidence" value="ECO:0007669"/>
    <property type="project" value="InterPro"/>
</dbReference>